<evidence type="ECO:0000313" key="1">
    <source>
        <dbReference type="EMBL" id="EDR10165.1"/>
    </source>
</evidence>
<dbReference type="InParanoid" id="B0D6B5"/>
<reference evidence="1 2" key="1">
    <citation type="journal article" date="2008" name="Nature">
        <title>The genome of Laccaria bicolor provides insights into mycorrhizal symbiosis.</title>
        <authorList>
            <person name="Martin F."/>
            <person name="Aerts A."/>
            <person name="Ahren D."/>
            <person name="Brun A."/>
            <person name="Danchin E.G.J."/>
            <person name="Duchaussoy F."/>
            <person name="Gibon J."/>
            <person name="Kohler A."/>
            <person name="Lindquist E."/>
            <person name="Pereda V."/>
            <person name="Salamov A."/>
            <person name="Shapiro H.J."/>
            <person name="Wuyts J."/>
            <person name="Blaudez D."/>
            <person name="Buee M."/>
            <person name="Brokstein P."/>
            <person name="Canbaeck B."/>
            <person name="Cohen D."/>
            <person name="Courty P.E."/>
            <person name="Coutinho P.M."/>
            <person name="Delaruelle C."/>
            <person name="Detter J.C."/>
            <person name="Deveau A."/>
            <person name="DiFazio S."/>
            <person name="Duplessis S."/>
            <person name="Fraissinet-Tachet L."/>
            <person name="Lucic E."/>
            <person name="Frey-Klett P."/>
            <person name="Fourrey C."/>
            <person name="Feussner I."/>
            <person name="Gay G."/>
            <person name="Grimwood J."/>
            <person name="Hoegger P.J."/>
            <person name="Jain P."/>
            <person name="Kilaru S."/>
            <person name="Labbe J."/>
            <person name="Lin Y.C."/>
            <person name="Legue V."/>
            <person name="Le Tacon F."/>
            <person name="Marmeisse R."/>
            <person name="Melayah D."/>
            <person name="Montanini B."/>
            <person name="Muratet M."/>
            <person name="Nehls U."/>
            <person name="Niculita-Hirzel H."/>
            <person name="Oudot-Le Secq M.P."/>
            <person name="Peter M."/>
            <person name="Quesneville H."/>
            <person name="Rajashekar B."/>
            <person name="Reich M."/>
            <person name="Rouhier N."/>
            <person name="Schmutz J."/>
            <person name="Yin T."/>
            <person name="Chalot M."/>
            <person name="Henrissat B."/>
            <person name="Kuees U."/>
            <person name="Lucas S."/>
            <person name="Van de Peer Y."/>
            <person name="Podila G.K."/>
            <person name="Polle A."/>
            <person name="Pukkila P.J."/>
            <person name="Richardson P.M."/>
            <person name="Rouze P."/>
            <person name="Sanders I.R."/>
            <person name="Stajich J.E."/>
            <person name="Tunlid A."/>
            <person name="Tuskan G."/>
            <person name="Grigoriev I.V."/>
        </authorList>
    </citation>
    <scope>NUCLEOTIDE SEQUENCE [LARGE SCALE GENOMIC DNA]</scope>
    <source>
        <strain evidence="2">S238N-H82 / ATCC MYA-4686</strain>
    </source>
</reference>
<dbReference type="AlphaFoldDB" id="B0D6B5"/>
<organism evidence="2">
    <name type="scientific">Laccaria bicolor (strain S238N-H82 / ATCC MYA-4686)</name>
    <name type="common">Bicoloured deceiver</name>
    <name type="synonym">Laccaria laccata var. bicolor</name>
    <dbReference type="NCBI Taxonomy" id="486041"/>
    <lineage>
        <taxon>Eukaryota</taxon>
        <taxon>Fungi</taxon>
        <taxon>Dikarya</taxon>
        <taxon>Basidiomycota</taxon>
        <taxon>Agaricomycotina</taxon>
        <taxon>Agaricomycetes</taxon>
        <taxon>Agaricomycetidae</taxon>
        <taxon>Agaricales</taxon>
        <taxon>Agaricineae</taxon>
        <taxon>Hydnangiaceae</taxon>
        <taxon>Laccaria</taxon>
    </lineage>
</organism>
<dbReference type="RefSeq" id="XP_001879550.1">
    <property type="nucleotide sequence ID" value="XM_001879515.1"/>
</dbReference>
<keyword evidence="2" id="KW-1185">Reference proteome</keyword>
<dbReference type="EMBL" id="DS547098">
    <property type="protein sequence ID" value="EDR10165.1"/>
    <property type="molecule type" value="Genomic_DNA"/>
</dbReference>
<protein>
    <submittedName>
        <fullName evidence="1">Predicted protein</fullName>
    </submittedName>
</protein>
<name>B0D6B5_LACBS</name>
<dbReference type="HOGENOM" id="CLU_1185183_0_0_1"/>
<accession>B0D6B5</accession>
<gene>
    <name evidence="1" type="ORF">LACBIDRAFT_318263</name>
</gene>
<proteinExistence type="predicted"/>
<dbReference type="KEGG" id="lbc:LACBIDRAFT_318263"/>
<evidence type="ECO:0000313" key="2">
    <source>
        <dbReference type="Proteomes" id="UP000001194"/>
    </source>
</evidence>
<dbReference type="STRING" id="486041.B0D6B5"/>
<dbReference type="GeneID" id="6075190"/>
<sequence>MRLSPEIYGKLKPGITFVEQSQADLDTLIGAARKIINEKFVPDPLHWYLYMQKRFWSNIRGSRCRRGCHARMWTRVGRRKWKTRRRVCHPGLWSERRPWRHGRGTCGPWHYLVNSSSILYTSGRQPYEAHRQVATLETTTPHVWGWSGRRRVLCQEDMIFGDEYECILTGIQVWTHPALDDDGFRVELRACHILYRFIGTSEQEQRSDSLKSAQTTFDLLVEFLCLPARYIEQA</sequence>
<dbReference type="Proteomes" id="UP000001194">
    <property type="component" value="Unassembled WGS sequence"/>
</dbReference>